<comment type="caution">
    <text evidence="1">The sequence shown here is derived from an EMBL/GenBank/DDBJ whole genome shotgun (WGS) entry which is preliminary data.</text>
</comment>
<evidence type="ECO:0000313" key="1">
    <source>
        <dbReference type="EMBL" id="KRY62615.1"/>
    </source>
</evidence>
<evidence type="ECO:0000313" key="2">
    <source>
        <dbReference type="Proteomes" id="UP000054995"/>
    </source>
</evidence>
<gene>
    <name evidence="1" type="ORF">T4D_13250</name>
</gene>
<dbReference type="EMBL" id="JYDT01003195">
    <property type="protein sequence ID" value="KRY62615.1"/>
    <property type="molecule type" value="Genomic_DNA"/>
</dbReference>
<protein>
    <submittedName>
        <fullName evidence="1">Uncharacterized protein</fullName>
    </submittedName>
</protein>
<keyword evidence="2" id="KW-1185">Reference proteome</keyword>
<dbReference type="Proteomes" id="UP000054995">
    <property type="component" value="Unassembled WGS sequence"/>
</dbReference>
<name>A0A0V1DLY2_TRIPS</name>
<proteinExistence type="predicted"/>
<sequence length="31" mass="3473">MYKHSFISIDSTAKQLSFRNIKITIGSTLTA</sequence>
<organism evidence="1 2">
    <name type="scientific">Trichinella pseudospiralis</name>
    <name type="common">Parasitic roundworm</name>
    <dbReference type="NCBI Taxonomy" id="6337"/>
    <lineage>
        <taxon>Eukaryota</taxon>
        <taxon>Metazoa</taxon>
        <taxon>Ecdysozoa</taxon>
        <taxon>Nematoda</taxon>
        <taxon>Enoplea</taxon>
        <taxon>Dorylaimia</taxon>
        <taxon>Trichinellida</taxon>
        <taxon>Trichinellidae</taxon>
        <taxon>Trichinella</taxon>
    </lineage>
</organism>
<dbReference type="AlphaFoldDB" id="A0A0V1DLY2"/>
<reference evidence="1 2" key="1">
    <citation type="submission" date="2015-01" db="EMBL/GenBank/DDBJ databases">
        <title>Evolution of Trichinella species and genotypes.</title>
        <authorList>
            <person name="Korhonen P.K."/>
            <person name="Edoardo P."/>
            <person name="Giuseppe L.R."/>
            <person name="Gasser R.B."/>
        </authorList>
    </citation>
    <scope>NUCLEOTIDE SEQUENCE [LARGE SCALE GENOMIC DNA]</scope>
    <source>
        <strain evidence="1">ISS470</strain>
    </source>
</reference>
<accession>A0A0V1DLY2</accession>